<keyword evidence="1" id="KW-0472">Membrane</keyword>
<protein>
    <submittedName>
        <fullName evidence="2">Uncharacterized protein</fullName>
    </submittedName>
</protein>
<gene>
    <name evidence="2" type="ORF">COY32_02255</name>
</gene>
<dbReference type="EMBL" id="PFNL01000066">
    <property type="protein sequence ID" value="PIZ47059.1"/>
    <property type="molecule type" value="Genomic_DNA"/>
</dbReference>
<dbReference type="AlphaFoldDB" id="A0A2M7TK26"/>
<proteinExistence type="predicted"/>
<accession>A0A2M7TK26</accession>
<keyword evidence="1" id="KW-1133">Transmembrane helix</keyword>
<name>A0A2M7TK26_UNCKA</name>
<evidence type="ECO:0000256" key="1">
    <source>
        <dbReference type="SAM" id="Phobius"/>
    </source>
</evidence>
<dbReference type="Proteomes" id="UP000228920">
    <property type="component" value="Unassembled WGS sequence"/>
</dbReference>
<comment type="caution">
    <text evidence="2">The sequence shown here is derived from an EMBL/GenBank/DDBJ whole genome shotgun (WGS) entry which is preliminary data.</text>
</comment>
<sequence>MGATSRNEDDGIDISGSSFNLTTALMLLVMLLVVVVALLTYMLFEATGGVFDLSEQAATRMDSAITPTPKIDGSLNLEVLPPLQ</sequence>
<evidence type="ECO:0000313" key="2">
    <source>
        <dbReference type="EMBL" id="PIZ47059.1"/>
    </source>
</evidence>
<feature type="transmembrane region" description="Helical" evidence="1">
    <location>
        <begin position="24"/>
        <end position="44"/>
    </location>
</feature>
<evidence type="ECO:0000313" key="3">
    <source>
        <dbReference type="Proteomes" id="UP000228920"/>
    </source>
</evidence>
<organism evidence="2 3">
    <name type="scientific">candidate division WWE3 bacterium CG_4_10_14_0_2_um_filter_41_14</name>
    <dbReference type="NCBI Taxonomy" id="1975072"/>
    <lineage>
        <taxon>Bacteria</taxon>
        <taxon>Katanobacteria</taxon>
    </lineage>
</organism>
<reference evidence="3" key="1">
    <citation type="submission" date="2017-09" db="EMBL/GenBank/DDBJ databases">
        <title>Depth-based differentiation of microbial function through sediment-hosted aquifers and enrichment of novel symbionts in the deep terrestrial subsurface.</title>
        <authorList>
            <person name="Probst A.J."/>
            <person name="Ladd B."/>
            <person name="Jarett J.K."/>
            <person name="Geller-Mcgrath D.E."/>
            <person name="Sieber C.M.K."/>
            <person name="Emerson J.B."/>
            <person name="Anantharaman K."/>
            <person name="Thomas B.C."/>
            <person name="Malmstrom R."/>
            <person name="Stieglmeier M."/>
            <person name="Klingl A."/>
            <person name="Woyke T."/>
            <person name="Ryan C.M."/>
            <person name="Banfield J.F."/>
        </authorList>
    </citation>
    <scope>NUCLEOTIDE SEQUENCE [LARGE SCALE GENOMIC DNA]</scope>
</reference>
<keyword evidence="1" id="KW-0812">Transmembrane</keyword>